<dbReference type="RefSeq" id="WP_063341090.1">
    <property type="nucleotide sequence ID" value="NZ_LUKJ01000003.1"/>
</dbReference>
<dbReference type="Proteomes" id="UP000076489">
    <property type="component" value="Unassembled WGS sequence"/>
</dbReference>
<evidence type="ECO:0000256" key="6">
    <source>
        <dbReference type="ARBA" id="ARBA00022857"/>
    </source>
</evidence>
<dbReference type="InterPro" id="IPR013328">
    <property type="entry name" value="6PGD_dom2"/>
</dbReference>
<accession>A0A162BHI3</accession>
<dbReference type="AlphaFoldDB" id="A0A162BHI3"/>
<dbReference type="UniPathway" id="UPA00028">
    <property type="reaction ID" value="UER00004"/>
</dbReference>
<evidence type="ECO:0000256" key="10">
    <source>
        <dbReference type="RuleBase" id="RU362068"/>
    </source>
</evidence>
<feature type="domain" description="Ketopantoate reductase C-terminal" evidence="12">
    <location>
        <begin position="191"/>
        <end position="311"/>
    </location>
</feature>
<dbReference type="Pfam" id="PF08546">
    <property type="entry name" value="ApbA_C"/>
    <property type="match status" value="1"/>
</dbReference>
<comment type="caution">
    <text evidence="13">The sequence shown here is derived from an EMBL/GenBank/DDBJ whole genome shotgun (WGS) entry which is preliminary data.</text>
</comment>
<evidence type="ECO:0000256" key="8">
    <source>
        <dbReference type="ARBA" id="ARBA00032024"/>
    </source>
</evidence>
<evidence type="ECO:0000256" key="2">
    <source>
        <dbReference type="ARBA" id="ARBA00007870"/>
    </source>
</evidence>
<dbReference type="PANTHER" id="PTHR21708:SF26">
    <property type="entry name" value="2-DEHYDROPANTOATE 2-REDUCTASE"/>
    <property type="match status" value="1"/>
</dbReference>
<dbReference type="InterPro" id="IPR051402">
    <property type="entry name" value="KPR-Related"/>
</dbReference>
<evidence type="ECO:0000256" key="5">
    <source>
        <dbReference type="ARBA" id="ARBA00022655"/>
    </source>
</evidence>
<evidence type="ECO:0000256" key="7">
    <source>
        <dbReference type="ARBA" id="ARBA00023002"/>
    </source>
</evidence>
<dbReference type="SUPFAM" id="SSF48179">
    <property type="entry name" value="6-phosphogluconate dehydrogenase C-terminal domain-like"/>
    <property type="match status" value="1"/>
</dbReference>
<comment type="function">
    <text evidence="10">Catalyzes the NADPH-dependent reduction of ketopantoate into pantoic acid.</text>
</comment>
<dbReference type="InterPro" id="IPR036291">
    <property type="entry name" value="NAD(P)-bd_dom_sf"/>
</dbReference>
<dbReference type="Gene3D" id="1.10.1040.10">
    <property type="entry name" value="N-(1-d-carboxylethyl)-l-norvaline Dehydrogenase, domain 2"/>
    <property type="match status" value="1"/>
</dbReference>
<keyword evidence="5 10" id="KW-0566">Pantothenate biosynthesis</keyword>
<dbReference type="GO" id="GO:0015940">
    <property type="term" value="P:pantothenate biosynthetic process"/>
    <property type="evidence" value="ECO:0007669"/>
    <property type="project" value="UniProtKB-UniPathway"/>
</dbReference>
<dbReference type="EMBL" id="LUKJ01000003">
    <property type="protein sequence ID" value="KZN15763.1"/>
    <property type="molecule type" value="Genomic_DNA"/>
</dbReference>
<dbReference type="FunFam" id="1.10.1040.10:FF:000017">
    <property type="entry name" value="2-dehydropantoate 2-reductase"/>
    <property type="match status" value="1"/>
</dbReference>
<dbReference type="Gene3D" id="3.40.50.720">
    <property type="entry name" value="NAD(P)-binding Rossmann-like Domain"/>
    <property type="match status" value="1"/>
</dbReference>
<dbReference type="OrthoDB" id="9793586at2"/>
<gene>
    <name evidence="13" type="ORF">A1D17_06135</name>
</gene>
<dbReference type="InterPro" id="IPR003710">
    <property type="entry name" value="ApbA"/>
</dbReference>
<comment type="catalytic activity">
    <reaction evidence="9 10">
        <text>(R)-pantoate + NADP(+) = 2-dehydropantoate + NADPH + H(+)</text>
        <dbReference type="Rhea" id="RHEA:16233"/>
        <dbReference type="ChEBI" id="CHEBI:11561"/>
        <dbReference type="ChEBI" id="CHEBI:15378"/>
        <dbReference type="ChEBI" id="CHEBI:15980"/>
        <dbReference type="ChEBI" id="CHEBI:57783"/>
        <dbReference type="ChEBI" id="CHEBI:58349"/>
        <dbReference type="EC" id="1.1.1.169"/>
    </reaction>
</comment>
<evidence type="ECO:0000256" key="1">
    <source>
        <dbReference type="ARBA" id="ARBA00004994"/>
    </source>
</evidence>
<keyword evidence="7 10" id="KW-0560">Oxidoreductase</keyword>
<evidence type="ECO:0000256" key="3">
    <source>
        <dbReference type="ARBA" id="ARBA00013014"/>
    </source>
</evidence>
<dbReference type="InterPro" id="IPR008927">
    <property type="entry name" value="6-PGluconate_DH-like_C_sf"/>
</dbReference>
<evidence type="ECO:0000259" key="11">
    <source>
        <dbReference type="Pfam" id="PF02558"/>
    </source>
</evidence>
<name>A0A162BHI3_PSEFL</name>
<feature type="domain" description="Ketopantoate reductase N-terminal" evidence="11">
    <location>
        <begin position="10"/>
        <end position="159"/>
    </location>
</feature>
<dbReference type="NCBIfam" id="TIGR00745">
    <property type="entry name" value="apbA_panE"/>
    <property type="match status" value="1"/>
</dbReference>
<dbReference type="Pfam" id="PF02558">
    <property type="entry name" value="ApbA"/>
    <property type="match status" value="1"/>
</dbReference>
<dbReference type="GO" id="GO:0005737">
    <property type="term" value="C:cytoplasm"/>
    <property type="evidence" value="ECO:0007669"/>
    <property type="project" value="TreeGrafter"/>
</dbReference>
<proteinExistence type="inferred from homology"/>
<dbReference type="InterPro" id="IPR013332">
    <property type="entry name" value="KPR_N"/>
</dbReference>
<evidence type="ECO:0000259" key="12">
    <source>
        <dbReference type="Pfam" id="PF08546"/>
    </source>
</evidence>
<keyword evidence="6 10" id="KW-0521">NADP</keyword>
<sequence>MIGAVAKPTIGIIGTGAIGGFYGLMLARAGFDVHFLLRSEFSAVAEHGLQLDSAMHGTLTLNPVQAYSTAEDMPPCDWLLVGTKTTSNADLAPTIIQAAAPNAKVLSLQNGLDVEDSLRDLLPDSLHLLGGLCFICVHREGPGVITHQALGAVNVGYHSGPAIDEQARMAIVEEGAGLFRAAGIDSQAMPNLHQARWQKLVWNIPYNGLSVLLGASTTPLMADTDCRELIKALMTEVVQGATACGHEMPAGYADHLFMMTEKMPDYWPSMYHDFLHKRPLELDAIYTRPLAAAKAAGCELPRIEALYRSLSFIDRRNH</sequence>
<evidence type="ECO:0000256" key="4">
    <source>
        <dbReference type="ARBA" id="ARBA00019465"/>
    </source>
</evidence>
<evidence type="ECO:0000256" key="9">
    <source>
        <dbReference type="ARBA" id="ARBA00048793"/>
    </source>
</evidence>
<comment type="pathway">
    <text evidence="1 10">Cofactor biosynthesis; (R)-pantothenate biosynthesis; (R)-pantoate from 3-methyl-2-oxobutanoate: step 2/2.</text>
</comment>
<evidence type="ECO:0000313" key="14">
    <source>
        <dbReference type="Proteomes" id="UP000076489"/>
    </source>
</evidence>
<dbReference type="EC" id="1.1.1.169" evidence="3 10"/>
<dbReference type="NCBIfam" id="NF004887">
    <property type="entry name" value="PRK06249.1"/>
    <property type="match status" value="1"/>
</dbReference>
<dbReference type="GO" id="GO:0008677">
    <property type="term" value="F:2-dehydropantoate 2-reductase activity"/>
    <property type="evidence" value="ECO:0007669"/>
    <property type="project" value="UniProtKB-EC"/>
</dbReference>
<dbReference type="PANTHER" id="PTHR21708">
    <property type="entry name" value="PROBABLE 2-DEHYDROPANTOATE 2-REDUCTASE"/>
    <property type="match status" value="1"/>
</dbReference>
<dbReference type="SUPFAM" id="SSF51735">
    <property type="entry name" value="NAD(P)-binding Rossmann-fold domains"/>
    <property type="match status" value="1"/>
</dbReference>
<protein>
    <recommendedName>
        <fullName evidence="4 10">2-dehydropantoate 2-reductase</fullName>
        <ecNumber evidence="3 10">1.1.1.169</ecNumber>
    </recommendedName>
    <alternativeName>
        <fullName evidence="8 10">Ketopantoate reductase</fullName>
    </alternativeName>
</protein>
<dbReference type="InterPro" id="IPR013752">
    <property type="entry name" value="KPA_reductase"/>
</dbReference>
<organism evidence="13 14">
    <name type="scientific">Pseudomonas fluorescens</name>
    <dbReference type="NCBI Taxonomy" id="294"/>
    <lineage>
        <taxon>Bacteria</taxon>
        <taxon>Pseudomonadati</taxon>
        <taxon>Pseudomonadota</taxon>
        <taxon>Gammaproteobacteria</taxon>
        <taxon>Pseudomonadales</taxon>
        <taxon>Pseudomonadaceae</taxon>
        <taxon>Pseudomonas</taxon>
    </lineage>
</organism>
<reference evidence="13 14" key="2">
    <citation type="journal article" date="2018" name="Nature">
        <title>Mutant phenotypes for thousands of bacterial genes of unknown function.</title>
        <authorList>
            <person name="Price M.N."/>
            <person name="Wetmore K.M."/>
            <person name="Waters R.J."/>
            <person name="Callaghan M."/>
            <person name="Ray J."/>
            <person name="Liu H."/>
            <person name="Kuehl J.V."/>
            <person name="Melnyk R.A."/>
            <person name="Lamson J.S."/>
            <person name="Suh Y."/>
            <person name="Carlson H.K."/>
            <person name="Esquivel Z."/>
            <person name="Sadeeshkumar H."/>
            <person name="Chakraborty R."/>
            <person name="Zane G.M."/>
            <person name="Rubin B.E."/>
            <person name="Wall J.D."/>
            <person name="Visel A."/>
            <person name="Bristow J."/>
            <person name="Blow M.J."/>
            <person name="Arkin A.P."/>
            <person name="Deutschbauer A.M."/>
        </authorList>
    </citation>
    <scope>NUCLEOTIDE SEQUENCE [LARGE SCALE GENOMIC DNA]</scope>
    <source>
        <strain evidence="13 14">FW300-N1B4</strain>
    </source>
</reference>
<comment type="similarity">
    <text evidence="2 10">Belongs to the ketopantoate reductase family.</text>
</comment>
<evidence type="ECO:0000313" key="13">
    <source>
        <dbReference type="EMBL" id="KZN15763.1"/>
    </source>
</evidence>
<reference evidence="14" key="1">
    <citation type="submission" date="2016-03" db="EMBL/GenBank/DDBJ databases">
        <authorList>
            <person name="Ray J."/>
            <person name="Price M."/>
            <person name="Deutschbauer A."/>
        </authorList>
    </citation>
    <scope>NUCLEOTIDE SEQUENCE [LARGE SCALE GENOMIC DNA]</scope>
    <source>
        <strain evidence="14">FW300-N1B4</strain>
    </source>
</reference>